<dbReference type="Pfam" id="PF13432">
    <property type="entry name" value="TPR_16"/>
    <property type="match status" value="1"/>
</dbReference>
<accession>A0A1B2ER18</accession>
<reference evidence="4" key="1">
    <citation type="submission" date="2016-07" db="EMBL/GenBank/DDBJ databases">
        <title>Microvirga ossetica sp. nov. a new species of rhizobia isolated from root nodules of the legume species Vicia alpestris Steven originated from North Ossetia region in the Caucasus.</title>
        <authorList>
            <person name="Safronova V.I."/>
            <person name="Kuznetsova I.G."/>
            <person name="Sazanova A.L."/>
            <person name="Belimov A."/>
            <person name="Andronov E."/>
            <person name="Osledkin Y.S."/>
            <person name="Onishchuk O.P."/>
            <person name="Kurchak O.N."/>
            <person name="Shaposhnikov A.I."/>
            <person name="Willems A."/>
            <person name="Tikhonovich I.A."/>
        </authorList>
    </citation>
    <scope>NUCLEOTIDE SEQUENCE [LARGE SCALE GENOMIC DNA]</scope>
    <source>
        <strain evidence="4">V5/3M</strain>
        <plasmid evidence="4">unnamed1</plasmid>
    </source>
</reference>
<sequence>MAAVDETPQVERKLVAILATDVVGYSRLMSLDETGTLTRLKALRREVIDPVIANHHGRIVKLMGDGALVEFASVVDALACAVEIQRAIATQGETLPEHARISLRIGINLGDVIVDGDDVYGDGVNIAARLEAICEPDGIVISGTAYDHAKNKLDVEFQSLGRQHLKNIPEPVRVYRVLLKLPARGRGWRPRWSILAAALVLVAIVTATGVALWPRPATLLSELLRAARPGAGKPSLVVLPFDGPGDTAQQDYFADGLTDDLITDLSKISGLTVIARHSAFAYKDQPKDVGTIARQLGVRYVLGGNVRRAGDTIRVNVQLADAATASNIWAERYDGSASRIFELQDQLIRRVVEALSVRLTESETSAITRLPTRNLEAYDFYMRAEQKVYSIGQRSLGEALAMYEKAISLDPGFAEAYAGHARAIVDVLAFDFQPLMLSAVARQQAYASAGRALELNPGLPRAYAVLGILQMLDGEIDRAIESVQRAVELDPNGADARLNLAIVLTYAGRHPEALAAIERVLQLDPKPKAQVYDYYGLVLYMNRRYEEALKVLRSVGPDGLGDVGLETLAMASAQLGRMEDAHGAVEAILKRISSQSVASLRVMYGHHRRPEDLDHRLTALLKAGLPEWCYGFSGRPEDRLDASAIRSLALGKTWTGHLQNRTPFVMQLGPNGDFAVRTQTRMAVGRFTLEQDLFCTQSAGVMLGRKFCSPVYRNPGGSAETRSEYVYPDSTTVRSFSVAQ</sequence>
<dbReference type="AlphaFoldDB" id="A0A1B2ER18"/>
<protein>
    <submittedName>
        <fullName evidence="4">Guanylyl cyclase</fullName>
    </submittedName>
</protein>
<dbReference type="KEGG" id="moc:BB934_29445"/>
<dbReference type="InterPro" id="IPR050697">
    <property type="entry name" value="Adenylyl/Guanylyl_Cyclase_3/4"/>
</dbReference>
<dbReference type="InterPro" id="IPR011990">
    <property type="entry name" value="TPR-like_helical_dom_sf"/>
</dbReference>
<dbReference type="SMART" id="SM00028">
    <property type="entry name" value="TPR"/>
    <property type="match status" value="3"/>
</dbReference>
<dbReference type="EMBL" id="CP016617">
    <property type="protein sequence ID" value="ANY82425.1"/>
    <property type="molecule type" value="Genomic_DNA"/>
</dbReference>
<organism evidence="4">
    <name type="scientific">Microvirga ossetica</name>
    <dbReference type="NCBI Taxonomy" id="1882682"/>
    <lineage>
        <taxon>Bacteria</taxon>
        <taxon>Pseudomonadati</taxon>
        <taxon>Pseudomonadota</taxon>
        <taxon>Alphaproteobacteria</taxon>
        <taxon>Hyphomicrobiales</taxon>
        <taxon>Methylobacteriaceae</taxon>
        <taxon>Microvirga</taxon>
    </lineage>
</organism>
<dbReference type="Gene3D" id="3.30.70.1230">
    <property type="entry name" value="Nucleotide cyclase"/>
    <property type="match status" value="1"/>
</dbReference>
<evidence type="ECO:0000313" key="4">
    <source>
        <dbReference type="EMBL" id="ANY82425.1"/>
    </source>
</evidence>
<feature type="repeat" description="TPR" evidence="1">
    <location>
        <begin position="494"/>
        <end position="527"/>
    </location>
</feature>
<keyword evidence="2" id="KW-1133">Transmembrane helix</keyword>
<keyword evidence="4" id="KW-0614">Plasmid</keyword>
<keyword evidence="2" id="KW-0472">Membrane</keyword>
<feature type="transmembrane region" description="Helical" evidence="2">
    <location>
        <begin position="192"/>
        <end position="213"/>
    </location>
</feature>
<keyword evidence="1" id="KW-0802">TPR repeat</keyword>
<dbReference type="PROSITE" id="PS50125">
    <property type="entry name" value="GUANYLATE_CYCLASE_2"/>
    <property type="match status" value="1"/>
</dbReference>
<dbReference type="SUPFAM" id="SSF55073">
    <property type="entry name" value="Nucleotide cyclase"/>
    <property type="match status" value="1"/>
</dbReference>
<dbReference type="InterPro" id="IPR019734">
    <property type="entry name" value="TPR_rpt"/>
</dbReference>
<dbReference type="PANTHER" id="PTHR43081:SF19">
    <property type="entry name" value="PH-SENSITIVE ADENYLATE CYCLASE RV1264"/>
    <property type="match status" value="1"/>
</dbReference>
<feature type="repeat" description="TPR" evidence="1">
    <location>
        <begin position="460"/>
        <end position="493"/>
    </location>
</feature>
<dbReference type="InterPro" id="IPR029787">
    <property type="entry name" value="Nucleotide_cyclase"/>
</dbReference>
<evidence type="ECO:0000256" key="1">
    <source>
        <dbReference type="PROSITE-ProRule" id="PRU00339"/>
    </source>
</evidence>
<name>A0A1B2ER18_9HYPH</name>
<dbReference type="SMART" id="SM00044">
    <property type="entry name" value="CYCc"/>
    <property type="match status" value="1"/>
</dbReference>
<evidence type="ECO:0000259" key="3">
    <source>
        <dbReference type="PROSITE" id="PS50125"/>
    </source>
</evidence>
<gene>
    <name evidence="4" type="ORF">BB934_29445</name>
</gene>
<dbReference type="InterPro" id="IPR001054">
    <property type="entry name" value="A/G_cyclase"/>
</dbReference>
<geneLocation type="plasmid" evidence="4">
    <name>unnamed1</name>
</geneLocation>
<dbReference type="GO" id="GO:0006171">
    <property type="term" value="P:cAMP biosynthetic process"/>
    <property type="evidence" value="ECO:0007669"/>
    <property type="project" value="TreeGrafter"/>
</dbReference>
<dbReference type="RefSeq" id="WP_099513537.1">
    <property type="nucleotide sequence ID" value="NZ_CP016617.1"/>
</dbReference>
<dbReference type="Gene3D" id="1.25.40.10">
    <property type="entry name" value="Tetratricopeptide repeat domain"/>
    <property type="match status" value="1"/>
</dbReference>
<dbReference type="PROSITE" id="PS50005">
    <property type="entry name" value="TPR"/>
    <property type="match status" value="2"/>
</dbReference>
<feature type="domain" description="Guanylate cyclase" evidence="3">
    <location>
        <begin position="16"/>
        <end position="131"/>
    </location>
</feature>
<dbReference type="PROSITE" id="PS50293">
    <property type="entry name" value="TPR_REGION"/>
    <property type="match status" value="1"/>
</dbReference>
<dbReference type="GO" id="GO:0035556">
    <property type="term" value="P:intracellular signal transduction"/>
    <property type="evidence" value="ECO:0007669"/>
    <property type="project" value="InterPro"/>
</dbReference>
<evidence type="ECO:0000256" key="2">
    <source>
        <dbReference type="SAM" id="Phobius"/>
    </source>
</evidence>
<dbReference type="OrthoDB" id="54411at2"/>
<keyword evidence="2" id="KW-0812">Transmembrane</keyword>
<dbReference type="CDD" id="cd07302">
    <property type="entry name" value="CHD"/>
    <property type="match status" value="1"/>
</dbReference>
<proteinExistence type="predicted"/>
<dbReference type="Pfam" id="PF00211">
    <property type="entry name" value="Guanylate_cyc"/>
    <property type="match status" value="1"/>
</dbReference>
<dbReference type="SUPFAM" id="SSF48452">
    <property type="entry name" value="TPR-like"/>
    <property type="match status" value="1"/>
</dbReference>
<dbReference type="PANTHER" id="PTHR43081">
    <property type="entry name" value="ADENYLATE CYCLASE, TERMINAL-DIFFERENTIATION SPECIFIC-RELATED"/>
    <property type="match status" value="1"/>
</dbReference>
<dbReference type="Gene3D" id="3.40.50.10070">
    <property type="entry name" value="TolB, N-terminal domain"/>
    <property type="match status" value="1"/>
</dbReference>
<dbReference type="GO" id="GO:0004016">
    <property type="term" value="F:adenylate cyclase activity"/>
    <property type="evidence" value="ECO:0007669"/>
    <property type="project" value="UniProtKB-ARBA"/>
</dbReference>